<evidence type="ECO:0000313" key="3">
    <source>
        <dbReference type="Proteomes" id="UP001220010"/>
    </source>
</evidence>
<dbReference type="Proteomes" id="UP001220010">
    <property type="component" value="Unassembled WGS sequence"/>
</dbReference>
<reference evidence="2 3" key="1">
    <citation type="submission" date="2023-03" db="EMBL/GenBank/DDBJ databases">
        <title>WGS of Methanotrichaceae archaeon Mx.</title>
        <authorList>
            <person name="Sorokin D.Y."/>
            <person name="Merkel A.Y."/>
        </authorList>
    </citation>
    <scope>NUCLEOTIDE SEQUENCE [LARGE SCALE GENOMIC DNA]</scope>
    <source>
        <strain evidence="2 3">Mx</strain>
    </source>
</reference>
<dbReference type="EMBL" id="JARFPK010000014">
    <property type="protein sequence ID" value="MDF0590535.1"/>
    <property type="molecule type" value="Genomic_DNA"/>
</dbReference>
<feature type="region of interest" description="Disordered" evidence="1">
    <location>
        <begin position="146"/>
        <end position="169"/>
    </location>
</feature>
<name>A0ABT5X766_9EURY</name>
<sequence length="169" mass="18384">MELELRSPVVLAPETFTVLIAPGGVLASSLNDHPGLRRIEALYVCGNRSRILDDLDRRFTSLDVRRGFTAHQLLSILKEAYQTLIVFEHEPGIFEGASEMAEYAGRALKEASAGSAVLLYSPGTDPSLAEMAKFADRVIVFTDPPKGASKRAAKSIRPGPKAQRTLEGF</sequence>
<organism evidence="2 3">
    <name type="scientific">Candidatus Methanocrinis natronophilus</name>
    <dbReference type="NCBI Taxonomy" id="3033396"/>
    <lineage>
        <taxon>Archaea</taxon>
        <taxon>Methanobacteriati</taxon>
        <taxon>Methanobacteriota</taxon>
        <taxon>Stenosarchaea group</taxon>
        <taxon>Methanomicrobia</taxon>
        <taxon>Methanotrichales</taxon>
        <taxon>Methanotrichaceae</taxon>
        <taxon>Methanocrinis</taxon>
    </lineage>
</organism>
<evidence type="ECO:0008006" key="4">
    <source>
        <dbReference type="Google" id="ProtNLM"/>
    </source>
</evidence>
<accession>A0ABT5X766</accession>
<keyword evidence="3" id="KW-1185">Reference proteome</keyword>
<gene>
    <name evidence="2" type="ORF">P0O15_05010</name>
</gene>
<dbReference type="RefSeq" id="WP_316966282.1">
    <property type="nucleotide sequence ID" value="NZ_JARFPK010000014.1"/>
</dbReference>
<protein>
    <recommendedName>
        <fullName evidence="4">DUF1726 domain-containing protein</fullName>
    </recommendedName>
</protein>
<comment type="caution">
    <text evidence="2">The sequence shown here is derived from an EMBL/GenBank/DDBJ whole genome shotgun (WGS) entry which is preliminary data.</text>
</comment>
<evidence type="ECO:0000313" key="2">
    <source>
        <dbReference type="EMBL" id="MDF0590535.1"/>
    </source>
</evidence>
<proteinExistence type="predicted"/>
<evidence type="ECO:0000256" key="1">
    <source>
        <dbReference type="SAM" id="MobiDB-lite"/>
    </source>
</evidence>